<feature type="domain" description="Reverse transcriptase" evidence="1">
    <location>
        <begin position="494"/>
        <end position="765"/>
    </location>
</feature>
<dbReference type="Pfam" id="PF00078">
    <property type="entry name" value="RVT_1"/>
    <property type="match status" value="1"/>
</dbReference>
<dbReference type="SUPFAM" id="SSF56219">
    <property type="entry name" value="DNase I-like"/>
    <property type="match status" value="1"/>
</dbReference>
<dbReference type="AlphaFoldDB" id="A0A3B3HTP7"/>
<dbReference type="SUPFAM" id="SSF56672">
    <property type="entry name" value="DNA/RNA polymerases"/>
    <property type="match status" value="1"/>
</dbReference>
<dbReference type="InterPro" id="IPR043502">
    <property type="entry name" value="DNA/RNA_pol_sf"/>
</dbReference>
<dbReference type="InterPro" id="IPR036691">
    <property type="entry name" value="Endo/exonu/phosph_ase_sf"/>
</dbReference>
<dbReference type="Ensembl" id="ENSORLT00000040979.1">
    <property type="protein sequence ID" value="ENSORLP00000035244.1"/>
    <property type="gene ID" value="ENSORLG00000028155.1"/>
</dbReference>
<dbReference type="InterPro" id="IPR005135">
    <property type="entry name" value="Endo/exonuclease/phosphatase"/>
</dbReference>
<dbReference type="Pfam" id="PF03372">
    <property type="entry name" value="Exo_endo_phos"/>
    <property type="match status" value="1"/>
</dbReference>
<proteinExistence type="predicted"/>
<dbReference type="Proteomes" id="UP000001038">
    <property type="component" value="Chromosome 13"/>
</dbReference>
<dbReference type="Bgee" id="ENSORLG00000028155">
    <property type="expression patterns" value="Expressed in heart and 11 other cell types or tissues"/>
</dbReference>
<keyword evidence="3" id="KW-1185">Reference proteome</keyword>
<dbReference type="PROSITE" id="PS50878">
    <property type="entry name" value="RT_POL"/>
    <property type="match status" value="1"/>
</dbReference>
<reference evidence="2" key="2">
    <citation type="submission" date="2025-08" db="UniProtKB">
        <authorList>
            <consortium name="Ensembl"/>
        </authorList>
    </citation>
    <scope>IDENTIFICATION</scope>
    <source>
        <strain evidence="2">Hd-rR</strain>
    </source>
</reference>
<evidence type="ECO:0000313" key="3">
    <source>
        <dbReference type="Proteomes" id="UP000001038"/>
    </source>
</evidence>
<evidence type="ECO:0000313" key="2">
    <source>
        <dbReference type="Ensembl" id="ENSORLP00000035244.1"/>
    </source>
</evidence>
<name>A0A3B3HTP7_ORYLA</name>
<dbReference type="GeneTree" id="ENSGT01150000286986"/>
<dbReference type="InterPro" id="IPR000477">
    <property type="entry name" value="RT_dom"/>
</dbReference>
<dbReference type="Gene3D" id="3.60.10.10">
    <property type="entry name" value="Endonuclease/exonuclease/phosphatase"/>
    <property type="match status" value="1"/>
</dbReference>
<reference evidence="2 3" key="1">
    <citation type="journal article" date="2007" name="Nature">
        <title>The medaka draft genome and insights into vertebrate genome evolution.</title>
        <authorList>
            <person name="Kasahara M."/>
            <person name="Naruse K."/>
            <person name="Sasaki S."/>
            <person name="Nakatani Y."/>
            <person name="Qu W."/>
            <person name="Ahsan B."/>
            <person name="Yamada T."/>
            <person name="Nagayasu Y."/>
            <person name="Doi K."/>
            <person name="Kasai Y."/>
            <person name="Jindo T."/>
            <person name="Kobayashi D."/>
            <person name="Shimada A."/>
            <person name="Toyoda A."/>
            <person name="Kuroki Y."/>
            <person name="Fujiyama A."/>
            <person name="Sasaki T."/>
            <person name="Shimizu A."/>
            <person name="Asakawa S."/>
            <person name="Shimizu N."/>
            <person name="Hashimoto S."/>
            <person name="Yang J."/>
            <person name="Lee Y."/>
            <person name="Matsushima K."/>
            <person name="Sugano S."/>
            <person name="Sakaizumi M."/>
            <person name="Narita T."/>
            <person name="Ohishi K."/>
            <person name="Haga S."/>
            <person name="Ohta F."/>
            <person name="Nomoto H."/>
            <person name="Nogata K."/>
            <person name="Morishita T."/>
            <person name="Endo T."/>
            <person name="Shin-I T."/>
            <person name="Takeda H."/>
            <person name="Morishita S."/>
            <person name="Kohara Y."/>
        </authorList>
    </citation>
    <scope>NUCLEOTIDE SEQUENCE [LARGE SCALE GENOMIC DNA]</scope>
    <source>
        <strain evidence="2 3">Hd-rR</strain>
    </source>
</reference>
<dbReference type="GO" id="GO:0003824">
    <property type="term" value="F:catalytic activity"/>
    <property type="evidence" value="ECO:0007669"/>
    <property type="project" value="InterPro"/>
</dbReference>
<protein>
    <recommendedName>
        <fullName evidence="1">Reverse transcriptase domain-containing protein</fullName>
    </recommendedName>
</protein>
<dbReference type="CDD" id="cd01650">
    <property type="entry name" value="RT_nLTR_like"/>
    <property type="match status" value="1"/>
</dbReference>
<reference evidence="2" key="3">
    <citation type="submission" date="2025-09" db="UniProtKB">
        <authorList>
            <consortium name="Ensembl"/>
        </authorList>
    </citation>
    <scope>IDENTIFICATION</scope>
    <source>
        <strain evidence="2">Hd-rR</strain>
    </source>
</reference>
<sequence>MRSTRSTIRYLHHIHTLPDKKDKSIHLHTHTVLNFAVLNIRSLLNKSFIVNELILDNNLDCLLLTETWLGADAPVVLTEASPLNLNFLFSTRGDKKGGGTASIARGSFATKTITLHSYSSFEHHAFSFNSPSILCVTVYRPPKPPSCFIQEFSEFLSVIHSKYSRVLITGDFNLHVDKDSDAHAKEFLNLLHCMDFTQHVTQPTHGRGRTLDLVITYGLSCSVSSVVDMAVSDHYCIFFNITSFTRQEAPARTVRKRYITSDVAANFINILHQTPAHILPASCDFMVEHFNNKLQSAIDAVAPLKTKTLKTKATAPWKNEPIRALKRECRRAERKWRKTKLTVHCEIFKEQQTRYSHAIKKARTLHFSNLILQNKNDPRVLFKTIDSLTKRDSQRSSIAASDAVCESFADHFRSKINAIRSTLLIQKGVAFNESIALYLSEETLESFVLVDAVGLGQVFSQLKPTTCLLDPIPTSLLKTFYDFFEFELLNIVNYSLQTGVFPAAFKTAVVRPLLKKSNLDPNNYNNYRPVSNLPFLSKMIEKTVLIQFNEFLNRNNIFEKYQSGFRTNHSTETALVKIVNDIRCNLDCQKLSVLVLLDLSAAFDTVDHSILLNRLRGLGISGTVLKWFYSYLTDRSFYVSMDTCSSRVFDINCGVPQGSILGPLLFNLYMLPLGDVIRRHGVCFHSYADDTQLYIAVSPDDEESVNTLLKCILDIESWMAENFLQLNQDKTEVLVIGSEDKREIVLSKLKNYKTSQCVRNLGVIFDSELNFIPQIKNITKTGFYHLKNISRVRPFLSLASTEVLMHAFITSRLDYCNALLSGLPRTRIANLQLLQNSAARVLTRTRGREHITPILRSLHWLPVQFRIDFKVLLLVYKCFYGLGPSYLSDMILKYEPSRTLRSSDTGLLVIPKVRTKTYGEASFSFYGPRLWNSLPDSLRAAETVHVFKGRLKTYLFNLAFS</sequence>
<dbReference type="PANTHER" id="PTHR33332">
    <property type="entry name" value="REVERSE TRANSCRIPTASE DOMAIN-CONTAINING PROTEIN"/>
    <property type="match status" value="1"/>
</dbReference>
<accession>A0A3B3HTP7</accession>
<dbReference type="InParanoid" id="A0A3B3HTP7"/>
<organism evidence="2 3">
    <name type="scientific">Oryzias latipes</name>
    <name type="common">Japanese rice fish</name>
    <name type="synonym">Japanese killifish</name>
    <dbReference type="NCBI Taxonomy" id="8090"/>
    <lineage>
        <taxon>Eukaryota</taxon>
        <taxon>Metazoa</taxon>
        <taxon>Chordata</taxon>
        <taxon>Craniata</taxon>
        <taxon>Vertebrata</taxon>
        <taxon>Euteleostomi</taxon>
        <taxon>Actinopterygii</taxon>
        <taxon>Neopterygii</taxon>
        <taxon>Teleostei</taxon>
        <taxon>Neoteleostei</taxon>
        <taxon>Acanthomorphata</taxon>
        <taxon>Ovalentaria</taxon>
        <taxon>Atherinomorphae</taxon>
        <taxon>Beloniformes</taxon>
        <taxon>Adrianichthyidae</taxon>
        <taxon>Oryziinae</taxon>
        <taxon>Oryzias</taxon>
    </lineage>
</organism>
<evidence type="ECO:0000259" key="1">
    <source>
        <dbReference type="PROSITE" id="PS50878"/>
    </source>
</evidence>